<keyword evidence="2" id="KW-1185">Reference proteome</keyword>
<protein>
    <submittedName>
        <fullName evidence="1">Uncharacterized protein</fullName>
    </submittedName>
</protein>
<evidence type="ECO:0000313" key="1">
    <source>
        <dbReference type="EMBL" id="MFC6887677.1"/>
    </source>
</evidence>
<organism evidence="1 2">
    <name type="scientific">Halorubrum trueperi</name>
    <dbReference type="NCBI Taxonomy" id="2004704"/>
    <lineage>
        <taxon>Archaea</taxon>
        <taxon>Methanobacteriati</taxon>
        <taxon>Methanobacteriota</taxon>
        <taxon>Stenosarchaea group</taxon>
        <taxon>Halobacteria</taxon>
        <taxon>Halobacteriales</taxon>
        <taxon>Haloferacaceae</taxon>
        <taxon>Halorubrum</taxon>
    </lineage>
</organism>
<sequence length="47" mass="5234">MFGGDAADDVLRFLARHRDESFSMTEIAEAVGYSRLAADRNCTPLTR</sequence>
<gene>
    <name evidence="1" type="ORF">ACFQEY_01210</name>
</gene>
<dbReference type="EMBL" id="JBHSXI010000001">
    <property type="protein sequence ID" value="MFC6887677.1"/>
    <property type="molecule type" value="Genomic_DNA"/>
</dbReference>
<dbReference type="AlphaFoldDB" id="A0ABD5UHR2"/>
<reference evidence="1 2" key="1">
    <citation type="journal article" date="2019" name="Int. J. Syst. Evol. Microbiol.">
        <title>The Global Catalogue of Microorganisms (GCM) 10K type strain sequencing project: providing services to taxonomists for standard genome sequencing and annotation.</title>
        <authorList>
            <consortium name="The Broad Institute Genomics Platform"/>
            <consortium name="The Broad Institute Genome Sequencing Center for Infectious Disease"/>
            <person name="Wu L."/>
            <person name="Ma J."/>
        </authorList>
    </citation>
    <scope>NUCLEOTIDE SEQUENCE [LARGE SCALE GENOMIC DNA]</scope>
    <source>
        <strain evidence="1 2">Y73</strain>
    </source>
</reference>
<dbReference type="Proteomes" id="UP001596333">
    <property type="component" value="Unassembled WGS sequence"/>
</dbReference>
<evidence type="ECO:0000313" key="2">
    <source>
        <dbReference type="Proteomes" id="UP001596333"/>
    </source>
</evidence>
<comment type="caution">
    <text evidence="1">The sequence shown here is derived from an EMBL/GenBank/DDBJ whole genome shotgun (WGS) entry which is preliminary data.</text>
</comment>
<proteinExistence type="predicted"/>
<accession>A0ABD5UHR2</accession>
<dbReference type="RefSeq" id="WP_379763982.1">
    <property type="nucleotide sequence ID" value="NZ_JBHSXI010000001.1"/>
</dbReference>
<name>A0ABD5UHR2_9EURY</name>